<accession>A0AAV4MDE3</accession>
<evidence type="ECO:0000313" key="3">
    <source>
        <dbReference type="Proteomes" id="UP001054837"/>
    </source>
</evidence>
<dbReference type="AlphaFoldDB" id="A0AAV4MDE3"/>
<gene>
    <name evidence="2" type="ORF">CDAR_566981</name>
</gene>
<name>A0AAV4MDE3_9ARAC</name>
<sequence>MVYLVNGRNEWCTCSKVTVYFSELVIHKPHFTIHPNEQNRTLTKKSAAELQHRTHRKKESPVRNNLVHRTIHPADLNPVSTSPEQEDDIQRDREVPPPSTLALFFPPTPALVIFIVHLYAKLSLAERGQPLIQLAISSSISGAALCRAQPGIRGSFVVLNGVPRGE</sequence>
<keyword evidence="3" id="KW-1185">Reference proteome</keyword>
<comment type="caution">
    <text evidence="2">The sequence shown here is derived from an EMBL/GenBank/DDBJ whole genome shotgun (WGS) entry which is preliminary data.</text>
</comment>
<evidence type="ECO:0000313" key="2">
    <source>
        <dbReference type="EMBL" id="GIX69875.1"/>
    </source>
</evidence>
<proteinExistence type="predicted"/>
<organism evidence="2 3">
    <name type="scientific">Caerostris darwini</name>
    <dbReference type="NCBI Taxonomy" id="1538125"/>
    <lineage>
        <taxon>Eukaryota</taxon>
        <taxon>Metazoa</taxon>
        <taxon>Ecdysozoa</taxon>
        <taxon>Arthropoda</taxon>
        <taxon>Chelicerata</taxon>
        <taxon>Arachnida</taxon>
        <taxon>Araneae</taxon>
        <taxon>Araneomorphae</taxon>
        <taxon>Entelegynae</taxon>
        <taxon>Araneoidea</taxon>
        <taxon>Araneidae</taxon>
        <taxon>Caerostris</taxon>
    </lineage>
</organism>
<dbReference type="EMBL" id="BPLQ01000308">
    <property type="protein sequence ID" value="GIX69875.1"/>
    <property type="molecule type" value="Genomic_DNA"/>
</dbReference>
<feature type="region of interest" description="Disordered" evidence="1">
    <location>
        <begin position="71"/>
        <end position="94"/>
    </location>
</feature>
<protein>
    <submittedName>
        <fullName evidence="2">Uncharacterized protein</fullName>
    </submittedName>
</protein>
<dbReference type="Proteomes" id="UP001054837">
    <property type="component" value="Unassembled WGS sequence"/>
</dbReference>
<reference evidence="2 3" key="1">
    <citation type="submission" date="2021-06" db="EMBL/GenBank/DDBJ databases">
        <title>Caerostris darwini draft genome.</title>
        <authorList>
            <person name="Kono N."/>
            <person name="Arakawa K."/>
        </authorList>
    </citation>
    <scope>NUCLEOTIDE SEQUENCE [LARGE SCALE GENOMIC DNA]</scope>
</reference>
<evidence type="ECO:0000256" key="1">
    <source>
        <dbReference type="SAM" id="MobiDB-lite"/>
    </source>
</evidence>